<gene>
    <name evidence="2" type="ORF">M472_08065</name>
</gene>
<dbReference type="Pfam" id="PF09992">
    <property type="entry name" value="NAGPA"/>
    <property type="match status" value="1"/>
</dbReference>
<dbReference type="EMBL" id="ATDL01000015">
    <property type="protein sequence ID" value="ERJ58721.1"/>
    <property type="molecule type" value="Genomic_DNA"/>
</dbReference>
<dbReference type="Proteomes" id="UP000016584">
    <property type="component" value="Unassembled WGS sequence"/>
</dbReference>
<dbReference type="PATRIC" id="fig|1346330.5.peg.2048"/>
<evidence type="ECO:0000313" key="3">
    <source>
        <dbReference type="Proteomes" id="UP000016584"/>
    </source>
</evidence>
<dbReference type="PANTHER" id="PTHR40446">
    <property type="entry name" value="N-ACETYLGLUCOSAMINE-1-PHOSPHODIESTER ALPHA-N-ACETYLGLUCOSAMINIDASE"/>
    <property type="match status" value="1"/>
</dbReference>
<dbReference type="RefSeq" id="WP_021070214.1">
    <property type="nucleotide sequence ID" value="NZ_ATDL01000015.1"/>
</dbReference>
<comment type="caution">
    <text evidence="2">The sequence shown here is derived from an EMBL/GenBank/DDBJ whole genome shotgun (WGS) entry which is preliminary data.</text>
</comment>
<dbReference type="eggNOG" id="COG4632">
    <property type="taxonomic scope" value="Bacteria"/>
</dbReference>
<dbReference type="InterPro" id="IPR018711">
    <property type="entry name" value="NAGPA"/>
</dbReference>
<dbReference type="OrthoDB" id="9809781at2"/>
<dbReference type="AlphaFoldDB" id="U2HAF4"/>
<evidence type="ECO:0000313" key="2">
    <source>
        <dbReference type="EMBL" id="ERJ58721.1"/>
    </source>
</evidence>
<keyword evidence="3" id="KW-1185">Reference proteome</keyword>
<organism evidence="2 3">
    <name type="scientific">Sphingobacterium paucimobilis HER1398</name>
    <dbReference type="NCBI Taxonomy" id="1346330"/>
    <lineage>
        <taxon>Bacteria</taxon>
        <taxon>Pseudomonadati</taxon>
        <taxon>Bacteroidota</taxon>
        <taxon>Sphingobacteriia</taxon>
        <taxon>Sphingobacteriales</taxon>
        <taxon>Sphingobacteriaceae</taxon>
        <taxon>Sphingobacterium</taxon>
    </lineage>
</organism>
<dbReference type="PROSITE" id="PS51257">
    <property type="entry name" value="PROKAR_LIPOPROTEIN"/>
    <property type="match status" value="1"/>
</dbReference>
<evidence type="ECO:0000259" key="1">
    <source>
        <dbReference type="Pfam" id="PF09992"/>
    </source>
</evidence>
<feature type="domain" description="Phosphodiester glycosidase" evidence="1">
    <location>
        <begin position="127"/>
        <end position="306"/>
    </location>
</feature>
<protein>
    <recommendedName>
        <fullName evidence="1">Phosphodiester glycosidase domain-containing protein</fullName>
    </recommendedName>
</protein>
<sequence length="311" mass="34344">MKRFSYILWLGTVLFFYSCSNKENYIEPYEKFEAKASTAIGQKLVDGTDLIARVYKDSTYQIVPGLDATEFNYLSTKGYPMKLFVFEVDLLQKDISIEVSTAHNSVSYGRQKMTEQAVLRDYTGHKVWAGTNGDFFDGDTGVPQGVLHKEGVVLKSTFASSVNTFFGITDQGKAVIGNEALYTSVKNDLVEALGGRVTLLSAGIIPTTTAPVEPRTAVGVSEDGNTVYMLVVDGRRYHYSNGMDYLDLGKCFKAMGAYNAINLDGGGSSTFFVRNTPAFEDNRFEMRNWPWDNGGEQRSVSNGLLVVSKVN</sequence>
<proteinExistence type="predicted"/>
<dbReference type="PANTHER" id="PTHR40446:SF2">
    <property type="entry name" value="N-ACETYLGLUCOSAMINE-1-PHOSPHODIESTER ALPHA-N-ACETYLGLUCOSAMINIDASE"/>
    <property type="match status" value="1"/>
</dbReference>
<dbReference type="STRING" id="1346330.M472_08065"/>
<reference evidence="2 3" key="1">
    <citation type="journal article" date="2013" name="Genome Announc.">
        <title>The Draft Genome Sequence of Sphingomonas paucimobilis Strain HER1398 (Proteobacteria), Host to the Giant PAU Phage, Indicates That It Is a Member of the Genus Sphingobacterium (Bacteroidetes).</title>
        <authorList>
            <person name="White R.A.III."/>
            <person name="Suttle C.A."/>
        </authorList>
    </citation>
    <scope>NUCLEOTIDE SEQUENCE [LARGE SCALE GENOMIC DNA]</scope>
    <source>
        <strain evidence="2 3">HER1398</strain>
    </source>
</reference>
<name>U2HAF4_9SPHI</name>
<accession>U2HAF4</accession>